<dbReference type="SUPFAM" id="SSF101756">
    <property type="entry name" value="Hypothetical protein YgiW"/>
    <property type="match status" value="1"/>
</dbReference>
<evidence type="ECO:0000313" key="3">
    <source>
        <dbReference type="Proteomes" id="UP000397656"/>
    </source>
</evidence>
<dbReference type="Proteomes" id="UP000397656">
    <property type="component" value="Chromosome 2"/>
</dbReference>
<dbReference type="NCBIfam" id="NF033674">
    <property type="entry name" value="stress_OB_fold"/>
    <property type="match status" value="1"/>
</dbReference>
<protein>
    <submittedName>
        <fullName evidence="2">NirD/YgiW/YdeI family stress tolerance protein</fullName>
    </submittedName>
</protein>
<dbReference type="InterPro" id="IPR005220">
    <property type="entry name" value="CarO-like"/>
</dbReference>
<gene>
    <name evidence="2" type="ORF">F7R26_034245</name>
</gene>
<dbReference type="Gene3D" id="2.40.50.200">
    <property type="entry name" value="Bacterial OB-fold"/>
    <property type="match status" value="1"/>
</dbReference>
<name>A0A643FKW1_9BURK</name>
<dbReference type="EMBL" id="CP062804">
    <property type="protein sequence ID" value="QOT79742.1"/>
    <property type="molecule type" value="Genomic_DNA"/>
</dbReference>
<dbReference type="Pfam" id="PF04076">
    <property type="entry name" value="BOF"/>
    <property type="match status" value="1"/>
</dbReference>
<reference evidence="2 3" key="1">
    <citation type="submission" date="2020-10" db="EMBL/GenBank/DDBJ databases">
        <title>Complete genome sequence of Cupriavidus basilensis CCUG 49340T.</title>
        <authorList>
            <person name="Salva-Serra F."/>
            <person name="Donoso R.A."/>
            <person name="Cho K.H."/>
            <person name="Yoo J.A."/>
            <person name="Lee K."/>
            <person name="Yoon S.-H."/>
            <person name="Perez-Pantoja D."/>
            <person name="Moore E.R.B."/>
        </authorList>
    </citation>
    <scope>NUCLEOTIDE SEQUENCE [LARGE SCALE GENOMIC DNA]</scope>
    <source>
        <strain evidence="3">CCUG 49340</strain>
    </source>
</reference>
<evidence type="ECO:0000313" key="2">
    <source>
        <dbReference type="EMBL" id="QOT79742.1"/>
    </source>
</evidence>
<organism evidence="2 3">
    <name type="scientific">Cupriavidus basilensis</name>
    <dbReference type="NCBI Taxonomy" id="68895"/>
    <lineage>
        <taxon>Bacteria</taxon>
        <taxon>Pseudomonadati</taxon>
        <taxon>Pseudomonadota</taxon>
        <taxon>Betaproteobacteria</taxon>
        <taxon>Burkholderiales</taxon>
        <taxon>Burkholderiaceae</taxon>
        <taxon>Cupriavidus</taxon>
    </lineage>
</organism>
<dbReference type="AlphaFoldDB" id="A0A643FKW1"/>
<keyword evidence="1" id="KW-0732">Signal</keyword>
<dbReference type="InterPro" id="IPR036700">
    <property type="entry name" value="BOBF_sf"/>
</dbReference>
<dbReference type="GeneID" id="98406031"/>
<dbReference type="PANTHER" id="PTHR36571:SF1">
    <property type="entry name" value="PROTEIN YGIW"/>
    <property type="match status" value="1"/>
</dbReference>
<dbReference type="PANTHER" id="PTHR36571">
    <property type="entry name" value="PROTEIN YGIW"/>
    <property type="match status" value="1"/>
</dbReference>
<sequence length="114" mass="12448">MKRILIAAALTATAALAQAQYVGPTTVPTTTVKALTEQGKDDQHAVLRGQIISGVGHELYQFDDGTGQIRIKIDKKLWPAGKPVDATTKVELLGEYDKQLFGDSKFKVKQIRIL</sequence>
<accession>A0A643FKW1</accession>
<evidence type="ECO:0000256" key="1">
    <source>
        <dbReference type="ARBA" id="ARBA00022729"/>
    </source>
</evidence>
<dbReference type="RefSeq" id="WP_150991503.1">
    <property type="nucleotide sequence ID" value="NZ_CP062804.1"/>
</dbReference>
<proteinExistence type="predicted"/>